<evidence type="ECO:0000313" key="3">
    <source>
        <dbReference type="Proteomes" id="UP001159363"/>
    </source>
</evidence>
<organism evidence="2 3">
    <name type="scientific">Dryococelus australis</name>
    <dbReference type="NCBI Taxonomy" id="614101"/>
    <lineage>
        <taxon>Eukaryota</taxon>
        <taxon>Metazoa</taxon>
        <taxon>Ecdysozoa</taxon>
        <taxon>Arthropoda</taxon>
        <taxon>Hexapoda</taxon>
        <taxon>Insecta</taxon>
        <taxon>Pterygota</taxon>
        <taxon>Neoptera</taxon>
        <taxon>Polyneoptera</taxon>
        <taxon>Phasmatodea</taxon>
        <taxon>Verophasmatodea</taxon>
        <taxon>Anareolatae</taxon>
        <taxon>Phasmatidae</taxon>
        <taxon>Eurycanthinae</taxon>
        <taxon>Dryococelus</taxon>
    </lineage>
</organism>
<keyword evidence="3" id="KW-1185">Reference proteome</keyword>
<reference evidence="2 3" key="1">
    <citation type="submission" date="2023-02" db="EMBL/GenBank/DDBJ databases">
        <title>LHISI_Scaffold_Assembly.</title>
        <authorList>
            <person name="Stuart O.P."/>
            <person name="Cleave R."/>
            <person name="Magrath M.J.L."/>
            <person name="Mikheyev A.S."/>
        </authorList>
    </citation>
    <scope>NUCLEOTIDE SEQUENCE [LARGE SCALE GENOMIC DNA]</scope>
    <source>
        <strain evidence="2">Daus_M_001</strain>
        <tissue evidence="2">Leg muscle</tissue>
    </source>
</reference>
<dbReference type="EMBL" id="JARBHB010000011">
    <property type="protein sequence ID" value="KAJ8873094.1"/>
    <property type="molecule type" value="Genomic_DNA"/>
</dbReference>
<evidence type="ECO:0000256" key="1">
    <source>
        <dbReference type="SAM" id="MobiDB-lite"/>
    </source>
</evidence>
<proteinExistence type="predicted"/>
<sequence>MDALLRPAALPDLSPIENVWDAFGLSSTTTQLPQNLQQLRANIQDERCDLGTTLDDRRLFMNTVHYGEVFGVAWANRKVVSLGRDSTKRVKYEAKMVHRWNARGGRRTITELQRPSHSPPTHDKLGDPSQESNPDSPVRLCNAAPDRRQLQVRRGGDLPQSRTATRVHYHRFRLGIANSDRTKLCVVESLCMRCERHCVVPYFRDASDTGVDNLQILIKGEYFECRRLGDLPLASPSAEDRPDCPVYEGPLISVVILMIGHRTRFHGLADMACHRCQPPKMNSLPCALLRFLHVRQAGITPQKREDNKNFTVTSIRERPSRDKYNRSCVREKAGLGLAVDDRSRANQGRELQRGVGSHPSPCAEPSDNPFSGTPGPSSGLEHDARSAPVMRRELRGQSSILRRYSTSRPRDAILLGTDVILLVSDAIFPATDNILFASDAILLASDAILLECAAGIHGNFFLNNAEPRWSSGYTTRLSPRQTWFDSRWGRSRILACENREGQCRWSAGFVFRRCSIVTSLHPYRISRFSPVLRPASARVARLPEETRQRDLCQPSRCFYITHSARIEREVRNGSERLRLRAPSCLPPPEALPQYCETRSSPVERAAMRLRQREGRHPFPDRLLKARRARDLRRLLSSLRAWNRLQAKRLISPHVIDVDHLKERVVTTDLKCSWNVLHKLLANAEVKRVYSVLEFRLQSQNNTFEIYLTPEMNSRNFLIPRYKLFCGREVKLGRTGAIVTMTEWLDHSPPARAIRVQSPAGSPDIRMWESFLTMALVSGFSRGFPPFHSSAVPYSLQSPTSALKISLLRAAQISSLALHTRLEAMGETARVYSDKSKQVVDNTRTLLVLLVELGSDNIQLPTRQHGQSDGISSAGDVVAISLRQHKGKDVLAVMKMTLSSIAARGGPGVAERCLVATTGNEFSLAHSGTFHMPLLYSRRLLILPEMSFDSFRKKLTDDSPSHGRAYCEPSALLNSAGIKWRGKWDIPEKTRQPAASTGTIHTLQKSGITLVSENDCSVAAAVSRKPDMFTNQEIVHSVL</sequence>
<protein>
    <submittedName>
        <fullName evidence="2">Uncharacterized protein</fullName>
    </submittedName>
</protein>
<accession>A0ABQ9GM37</accession>
<feature type="region of interest" description="Disordered" evidence="1">
    <location>
        <begin position="103"/>
        <end position="146"/>
    </location>
</feature>
<gene>
    <name evidence="2" type="ORF">PR048_026710</name>
</gene>
<feature type="region of interest" description="Disordered" evidence="1">
    <location>
        <begin position="339"/>
        <end position="387"/>
    </location>
</feature>
<comment type="caution">
    <text evidence="2">The sequence shown here is derived from an EMBL/GenBank/DDBJ whole genome shotgun (WGS) entry which is preliminary data.</text>
</comment>
<name>A0ABQ9GM37_9NEOP</name>
<dbReference type="Proteomes" id="UP001159363">
    <property type="component" value="Chromosome 10"/>
</dbReference>
<evidence type="ECO:0000313" key="2">
    <source>
        <dbReference type="EMBL" id="KAJ8873094.1"/>
    </source>
</evidence>